<dbReference type="InParanoid" id="D8FGC3"/>
<dbReference type="GeneID" id="9487911"/>
<dbReference type="HOGENOM" id="CLU_1427980_0_0_1"/>
<reference evidence="2 3" key="1">
    <citation type="journal article" date="2004" name="Science">
        <title>The Ashbya gossypii genome as a tool for mapping the ancient Saccharomyces cerevisiae genome.</title>
        <authorList>
            <person name="Dietrich F.S."/>
            <person name="Voegeli S."/>
            <person name="Brachat S."/>
            <person name="Lerch A."/>
            <person name="Gates K."/>
            <person name="Steiner S."/>
            <person name="Mohr C."/>
            <person name="Pohlmann R."/>
            <person name="Luedi P."/>
            <person name="Choi S."/>
            <person name="Wing R.A."/>
            <person name="Flavier A."/>
            <person name="Gaffney T.D."/>
            <person name="Philippsen P."/>
        </authorList>
    </citation>
    <scope>NUCLEOTIDE SEQUENCE [LARGE SCALE GENOMIC DNA]</scope>
    <source>
        <strain evidence="3">ATCC 10895 / CBS 109.51 / FGSC 9923 / NRRL Y-1056</strain>
    </source>
</reference>
<dbReference type="OMA" id="GKICARK"/>
<organism evidence="2 3">
    <name type="scientific">Eremothecium gossypii (strain ATCC 10895 / CBS 109.51 / FGSC 9923 / NRRL Y-1056)</name>
    <name type="common">Yeast</name>
    <name type="synonym">Ashbya gossypii</name>
    <dbReference type="NCBI Taxonomy" id="284811"/>
    <lineage>
        <taxon>Eukaryota</taxon>
        <taxon>Fungi</taxon>
        <taxon>Dikarya</taxon>
        <taxon>Ascomycota</taxon>
        <taxon>Saccharomycotina</taxon>
        <taxon>Saccharomycetes</taxon>
        <taxon>Saccharomycetales</taxon>
        <taxon>Saccharomycetaceae</taxon>
        <taxon>Eremothecium</taxon>
    </lineage>
</organism>
<dbReference type="KEGG" id="ago:AGOS_ADR121WA"/>
<evidence type="ECO:0000313" key="2">
    <source>
        <dbReference type="EMBL" id="ADJ41766.1"/>
    </source>
</evidence>
<name>D8FGC3_EREGS</name>
<feature type="region of interest" description="Disordered" evidence="1">
    <location>
        <begin position="97"/>
        <end position="137"/>
    </location>
</feature>
<evidence type="ECO:0000313" key="3">
    <source>
        <dbReference type="Proteomes" id="UP000000591"/>
    </source>
</evidence>
<dbReference type="Proteomes" id="UP000000591">
    <property type="component" value="Chromosome IV"/>
</dbReference>
<evidence type="ECO:0000256" key="1">
    <source>
        <dbReference type="SAM" id="MobiDB-lite"/>
    </source>
</evidence>
<reference evidence="3" key="3">
    <citation type="journal article" date="2013" name="G3 (Bethesda)">
        <title>Genomes of Ashbya fungi isolated from insects reveal four mating-type loci, numerous translocations, lack of transposons, and distinct gene duplications.</title>
        <authorList>
            <person name="Dietrich F.S."/>
            <person name="Voegeli S."/>
            <person name="Kuo S."/>
            <person name="Philippsen P."/>
        </authorList>
    </citation>
    <scope>GENOME REANNOTATION</scope>
    <source>
        <strain evidence="3">ATCC 10895 / CBS 109.51 / FGSC 9923 / NRRL Y-1056</strain>
    </source>
</reference>
<gene>
    <name evidence="2" type="ORF">AGOS_ADR121WA</name>
</gene>
<dbReference type="AlphaFoldDB" id="D8FGC3"/>
<dbReference type="RefSeq" id="NP_001342259.1">
    <property type="nucleotide sequence ID" value="NM_001355317.1"/>
</dbReference>
<dbReference type="EMBL" id="AE016817">
    <property type="protein sequence ID" value="ADJ41766.1"/>
    <property type="molecule type" value="Genomic_DNA"/>
</dbReference>
<accession>D8FGC3</accession>
<dbReference type="OrthoDB" id="4061621at2759"/>
<feature type="compositionally biased region" description="Basic residues" evidence="1">
    <location>
        <begin position="112"/>
        <end position="121"/>
    </location>
</feature>
<sequence length="190" mass="22017">MQVWHLSRLFHIPYFNRSPLKLQAAPEQQLLIRDRINKEGYVEVQLEERTDNINVKALRSTKKLGSPNAVPDGSYEERADEVDVSISEFITFRNQLQESNKRSGPYSSANIRVRRAQRRSNRMQDPSQRIQVVGSGKWQSRRTESLVNMAEIDLAEPQDDDQYNDKDNRRSKYVVRHGWGLKKGTGTAKC</sequence>
<reference key="2">
    <citation type="submission" date="2010-06" db="EMBL/GenBank/DDBJ databases">
        <authorList>
            <person name="Dietrich F.S."/>
            <person name="Voegeli S."/>
            <person name="Philippsen P."/>
        </authorList>
    </citation>
    <scope>NUCLEOTIDE SEQUENCE</scope>
</reference>
<keyword evidence="3" id="KW-1185">Reference proteome</keyword>
<proteinExistence type="predicted"/>
<protein>
    <submittedName>
        <fullName evidence="2">ADR121W-Ap</fullName>
    </submittedName>
</protein>